<dbReference type="CDD" id="cd20753">
    <property type="entry name" value="cyt_P460_Mc-like"/>
    <property type="match status" value="1"/>
</dbReference>
<evidence type="ECO:0000256" key="1">
    <source>
        <dbReference type="SAM" id="Phobius"/>
    </source>
</evidence>
<comment type="caution">
    <text evidence="3">The sequence shown here is derived from an EMBL/GenBank/DDBJ whole genome shotgun (WGS) entry which is preliminary data.</text>
</comment>
<dbReference type="SMART" id="SM01235">
    <property type="entry name" value="Haem_bd"/>
    <property type="match status" value="1"/>
</dbReference>
<evidence type="ECO:0000259" key="2">
    <source>
        <dbReference type="SMART" id="SM01235"/>
    </source>
</evidence>
<feature type="domain" description="Haem-binding" evidence="2">
    <location>
        <begin position="19"/>
        <end position="148"/>
    </location>
</feature>
<keyword evidence="1" id="KW-1133">Transmembrane helix</keyword>
<dbReference type="Pfam" id="PF16694">
    <property type="entry name" value="Cytochrome_P460"/>
    <property type="match status" value="1"/>
</dbReference>
<organism evidence="3 4">
    <name type="scientific">Dyadobacter subterraneus</name>
    <dbReference type="NCBI Taxonomy" id="2773304"/>
    <lineage>
        <taxon>Bacteria</taxon>
        <taxon>Pseudomonadati</taxon>
        <taxon>Bacteroidota</taxon>
        <taxon>Cytophagia</taxon>
        <taxon>Cytophagales</taxon>
        <taxon>Spirosomataceae</taxon>
        <taxon>Dyadobacter</taxon>
    </lineage>
</organism>
<dbReference type="Pfam" id="PF14376">
    <property type="entry name" value="Haem_bd"/>
    <property type="match status" value="1"/>
</dbReference>
<feature type="transmembrane region" description="Helical" evidence="1">
    <location>
        <begin position="12"/>
        <end position="32"/>
    </location>
</feature>
<proteinExistence type="predicted"/>
<dbReference type="InterPro" id="IPR032033">
    <property type="entry name" value="Cytochrome_P460"/>
</dbReference>
<gene>
    <name evidence="3" type="ORF">IEE83_10910</name>
</gene>
<sequence>MHSQNFVTKHKFLITGVLLAAVIGIQFVRPGIENPPVTENIIAPHDVQVILKKACYDCHSNETQLLWFDKIAPASWMVAKDVKDARHVLNFSHWDSLAPGDQKAKLFEAFNQISLGAMPLKQYAALHREAKLSAAEILILKSYITSLVSFKTSDTSLVNAANHQYDEWTGTKSAKVKPAPNGIEYIPDFKNWKAISTSDRFDNGTMRVIVANDIAVKAIKENHINPWPNGATFAKIAWDELIDSTGKVQTGAFKQVEFMIKDDNKYQKTAGWGWARWKGMQLTPYGKNETFTQECINCHRPVKDNDFVFTMPLHLQPK</sequence>
<evidence type="ECO:0000313" key="3">
    <source>
        <dbReference type="EMBL" id="MBE9462391.1"/>
    </source>
</evidence>
<dbReference type="InterPro" id="IPR038142">
    <property type="entry name" value="Cytochrome_P460_sp"/>
</dbReference>
<protein>
    <submittedName>
        <fullName evidence="3">Heme-binding domain-containing protein</fullName>
    </submittedName>
</protein>
<reference evidence="4" key="1">
    <citation type="submission" date="2023-07" db="EMBL/GenBank/DDBJ databases">
        <title>Dyadobacter sp. nov 'subterranea' isolated from contaminted grondwater.</title>
        <authorList>
            <person name="Szabo I."/>
            <person name="Al-Omari J."/>
            <person name="Szerdahelyi S.G."/>
            <person name="Rado J."/>
        </authorList>
    </citation>
    <scope>NUCLEOTIDE SEQUENCE [LARGE SCALE GENOMIC DNA]</scope>
    <source>
        <strain evidence="4">UP-52</strain>
    </source>
</reference>
<evidence type="ECO:0000313" key="4">
    <source>
        <dbReference type="Proteomes" id="UP000634134"/>
    </source>
</evidence>
<keyword evidence="1" id="KW-0812">Transmembrane</keyword>
<dbReference type="RefSeq" id="WP_194120601.1">
    <property type="nucleotide sequence ID" value="NZ_JACYGY010000001.1"/>
</dbReference>
<dbReference type="Gene3D" id="3.50.70.20">
    <property type="entry name" value="Cytochrome P460"/>
    <property type="match status" value="1"/>
</dbReference>
<dbReference type="InterPro" id="IPR025992">
    <property type="entry name" value="Haem-bd"/>
</dbReference>
<keyword evidence="4" id="KW-1185">Reference proteome</keyword>
<name>A0ABR9WBN4_9BACT</name>
<keyword evidence="1" id="KW-0472">Membrane</keyword>
<dbReference type="Proteomes" id="UP000634134">
    <property type="component" value="Unassembled WGS sequence"/>
</dbReference>
<accession>A0ABR9WBN4</accession>
<dbReference type="EMBL" id="JACYGY010000001">
    <property type="protein sequence ID" value="MBE9462391.1"/>
    <property type="molecule type" value="Genomic_DNA"/>
</dbReference>